<dbReference type="AlphaFoldDB" id="A0A240E587"/>
<feature type="signal peptide" evidence="5">
    <location>
        <begin position="1"/>
        <end position="23"/>
    </location>
</feature>
<comment type="cofactor">
    <cofactor evidence="1">
        <name>Zn(2+)</name>
        <dbReference type="ChEBI" id="CHEBI:29105"/>
    </cofactor>
</comment>
<gene>
    <name evidence="8" type="ORF">SAMN05421731_10274</name>
</gene>
<evidence type="ECO:0000256" key="3">
    <source>
        <dbReference type="RuleBase" id="RU004447"/>
    </source>
</evidence>
<feature type="compositionally biased region" description="Polar residues" evidence="4">
    <location>
        <begin position="447"/>
        <end position="466"/>
    </location>
</feature>
<reference evidence="9" key="1">
    <citation type="submission" date="2016-09" db="EMBL/GenBank/DDBJ databases">
        <authorList>
            <person name="Varghese N."/>
            <person name="Submissions S."/>
        </authorList>
    </citation>
    <scope>NUCLEOTIDE SEQUENCE [LARGE SCALE GENOMIC DNA]</scope>
    <source>
        <strain evidence="9">ANC 4466</strain>
    </source>
</reference>
<keyword evidence="8" id="KW-0645">Protease</keyword>
<evidence type="ECO:0000256" key="4">
    <source>
        <dbReference type="SAM" id="MobiDB-lite"/>
    </source>
</evidence>
<feature type="domain" description="Peptidase M16 N-terminal" evidence="6">
    <location>
        <begin position="45"/>
        <end position="188"/>
    </location>
</feature>
<dbReference type="PANTHER" id="PTHR11851:SF49">
    <property type="entry name" value="MITOCHONDRIAL-PROCESSING PEPTIDASE SUBUNIT ALPHA"/>
    <property type="match status" value="1"/>
</dbReference>
<dbReference type="Pfam" id="PF00675">
    <property type="entry name" value="Peptidase_M16"/>
    <property type="match status" value="1"/>
</dbReference>
<accession>A0A240E587</accession>
<dbReference type="GO" id="GO:0046872">
    <property type="term" value="F:metal ion binding"/>
    <property type="evidence" value="ECO:0007669"/>
    <property type="project" value="InterPro"/>
</dbReference>
<evidence type="ECO:0000259" key="6">
    <source>
        <dbReference type="Pfam" id="PF00675"/>
    </source>
</evidence>
<dbReference type="SUPFAM" id="SSF63411">
    <property type="entry name" value="LuxS/MPP-like metallohydrolase"/>
    <property type="match status" value="4"/>
</dbReference>
<feature type="chain" id="PRO_5012241287" evidence="5">
    <location>
        <begin position="24"/>
        <end position="918"/>
    </location>
</feature>
<keyword evidence="9" id="KW-1185">Reference proteome</keyword>
<feature type="domain" description="Peptidase M16 C-terminal" evidence="7">
    <location>
        <begin position="667"/>
        <end position="844"/>
    </location>
</feature>
<protein>
    <submittedName>
        <fullName evidence="8">Zinc protease</fullName>
    </submittedName>
</protein>
<feature type="domain" description="Peptidase M16 C-terminal" evidence="7">
    <location>
        <begin position="200"/>
        <end position="372"/>
    </location>
</feature>
<dbReference type="GO" id="GO:0004222">
    <property type="term" value="F:metalloendopeptidase activity"/>
    <property type="evidence" value="ECO:0007669"/>
    <property type="project" value="InterPro"/>
</dbReference>
<name>A0A240E587_9GAMM</name>
<evidence type="ECO:0000256" key="2">
    <source>
        <dbReference type="ARBA" id="ARBA00007261"/>
    </source>
</evidence>
<dbReference type="OrthoDB" id="9811314at2"/>
<dbReference type="InterPro" id="IPR011249">
    <property type="entry name" value="Metalloenz_LuxS/M16"/>
</dbReference>
<dbReference type="InterPro" id="IPR007863">
    <property type="entry name" value="Peptidase_M16_C"/>
</dbReference>
<dbReference type="Gene3D" id="3.30.830.10">
    <property type="entry name" value="Metalloenzyme, LuxS/M16 peptidase-like"/>
    <property type="match status" value="4"/>
</dbReference>
<dbReference type="InterPro" id="IPR050361">
    <property type="entry name" value="MPP/UQCRC_Complex"/>
</dbReference>
<dbReference type="EMBL" id="OANT01000002">
    <property type="protein sequence ID" value="SNX43918.1"/>
    <property type="molecule type" value="Genomic_DNA"/>
</dbReference>
<comment type="similarity">
    <text evidence="2 3">Belongs to the peptidase M16 family.</text>
</comment>
<dbReference type="RefSeq" id="WP_097078207.1">
    <property type="nucleotide sequence ID" value="NZ_BAABHT010000010.1"/>
</dbReference>
<dbReference type="PANTHER" id="PTHR11851">
    <property type="entry name" value="METALLOPROTEASE"/>
    <property type="match status" value="1"/>
</dbReference>
<dbReference type="GO" id="GO:0006508">
    <property type="term" value="P:proteolysis"/>
    <property type="evidence" value="ECO:0007669"/>
    <property type="project" value="UniProtKB-KW"/>
</dbReference>
<evidence type="ECO:0000259" key="7">
    <source>
        <dbReference type="Pfam" id="PF05193"/>
    </source>
</evidence>
<keyword evidence="8" id="KW-0378">Hydrolase</keyword>
<dbReference type="Proteomes" id="UP000219042">
    <property type="component" value="Unassembled WGS sequence"/>
</dbReference>
<evidence type="ECO:0000313" key="9">
    <source>
        <dbReference type="Proteomes" id="UP000219042"/>
    </source>
</evidence>
<organism evidence="8 9">
    <name type="scientific">Acinetobacter puyangensis</name>
    <dbReference type="NCBI Taxonomy" id="1096779"/>
    <lineage>
        <taxon>Bacteria</taxon>
        <taxon>Pseudomonadati</taxon>
        <taxon>Pseudomonadota</taxon>
        <taxon>Gammaproteobacteria</taxon>
        <taxon>Moraxellales</taxon>
        <taxon>Moraxellaceae</taxon>
        <taxon>Acinetobacter</taxon>
    </lineage>
</organism>
<proteinExistence type="inferred from homology"/>
<dbReference type="PROSITE" id="PS00143">
    <property type="entry name" value="INSULINASE"/>
    <property type="match status" value="1"/>
</dbReference>
<dbReference type="InterPro" id="IPR001431">
    <property type="entry name" value="Pept_M16_Zn_BS"/>
</dbReference>
<keyword evidence="5" id="KW-0732">Signal</keyword>
<sequence length="918" mass="104606">MLRRTKKLVLALCVVAVSSYSFAEPVLIKSEQDIYEYQLDNGFRVVLAPNQKENKVFINTIYFTGSLNDPQGKGGLAHLLEHLAFKGTENIKDEEFQRRLDQYTLSNNASTSYYTTQYTNIVRPDKNALAEMMLLEAERMDKLVLQEKFVPSEIEIVRREREIRLDQPFAVMMDQMWKAAYGNQSLGRLPIGDLDELKSIQMPELQTFYRQYYAPNNAVMVVAGKFDIQQTLKEIDQNFSSIQARTLAPSAKVPILEPAQIKPRDFVVKKGSDLAKFHIYINGKDQTIQPALSIIPYLYSMEPSGYLYQNMVQNGISTGVMSTTWLDQNFNLVFLGAVYSPTQDAKTVESSLTQQVENTAPFSESDLSRIKSIAKNSQKNMMSSSVAVGTTLSTYLANQQTWGQFFKDQQAVQDLKIEQVNQVLKSFLVDKHRINGDIQPTPEDQKQAQQQLTEQSKTLDQQQVQPQPLKDPKVYEQEVINFVKQSAQLLGKTEQKIQRGQFSNGMKYALFPTSTRDDRVYATINLNFGDEKSLFNQTQIIDLASYLILRGSEKQTFQDITDKSIALDGSASVNSGLNSLKINISAPKENFAQYFNYIVDVLKHPSFDQKEFDLIKNQSLQSLDRPYTEPEVVAGLTLSRITERYPAGDLRYHFEPEFAKKQIEQATNQQVKDFYQKYFAMNHAQVAVTGEFNAKQMQRLLKKSFAYWNSKQPYAPVLDQYQRYPAQTQHVLAEQREFGNYQSVLTLPVGVYHHDASALIVFSHILGHSQLSSRLAQELREKNALVYGFASRLNLDDETNVGALTISANYTSGRSSQVSQSVHQVLKDLLQRGVTEQELEAAKADIMKQRATMLEDDRNIHRILTNQLQQDKTMASRAQRDLAITRLTVTNVNDAIKKYIKPEQFVEVMADQYGQQIK</sequence>
<evidence type="ECO:0000313" key="8">
    <source>
        <dbReference type="EMBL" id="SNX43918.1"/>
    </source>
</evidence>
<feature type="region of interest" description="Disordered" evidence="4">
    <location>
        <begin position="435"/>
        <end position="470"/>
    </location>
</feature>
<evidence type="ECO:0000256" key="1">
    <source>
        <dbReference type="ARBA" id="ARBA00001947"/>
    </source>
</evidence>
<dbReference type="InterPro" id="IPR011765">
    <property type="entry name" value="Pept_M16_N"/>
</dbReference>
<evidence type="ECO:0000256" key="5">
    <source>
        <dbReference type="SAM" id="SignalP"/>
    </source>
</evidence>
<dbReference type="Pfam" id="PF05193">
    <property type="entry name" value="Peptidase_M16_C"/>
    <property type="match status" value="2"/>
</dbReference>